<evidence type="ECO:0000313" key="1">
    <source>
        <dbReference type="EMBL" id="OJT14583.1"/>
    </source>
</evidence>
<dbReference type="Proteomes" id="UP000184267">
    <property type="component" value="Unassembled WGS sequence"/>
</dbReference>
<comment type="caution">
    <text evidence="1">The sequence shown here is derived from an EMBL/GenBank/DDBJ whole genome shotgun (WGS) entry which is preliminary data.</text>
</comment>
<organism evidence="1 2">
    <name type="scientific">Trametes pubescens</name>
    <name type="common">White-rot fungus</name>
    <dbReference type="NCBI Taxonomy" id="154538"/>
    <lineage>
        <taxon>Eukaryota</taxon>
        <taxon>Fungi</taxon>
        <taxon>Dikarya</taxon>
        <taxon>Basidiomycota</taxon>
        <taxon>Agaricomycotina</taxon>
        <taxon>Agaricomycetes</taxon>
        <taxon>Polyporales</taxon>
        <taxon>Polyporaceae</taxon>
        <taxon>Trametes</taxon>
    </lineage>
</organism>
<accession>A0A1M2W453</accession>
<name>A0A1M2W453_TRAPU</name>
<reference evidence="1 2" key="1">
    <citation type="submission" date="2016-10" db="EMBL/GenBank/DDBJ databases">
        <title>Genome sequence of the basidiomycete white-rot fungus Trametes pubescens.</title>
        <authorList>
            <person name="Makela M.R."/>
            <person name="Granchi Z."/>
            <person name="Peng M."/>
            <person name="De Vries R.P."/>
            <person name="Grigoriev I."/>
            <person name="Riley R."/>
            <person name="Hilden K."/>
        </authorList>
    </citation>
    <scope>NUCLEOTIDE SEQUENCE [LARGE SCALE GENOMIC DNA]</scope>
    <source>
        <strain evidence="1 2">FBCC735</strain>
    </source>
</reference>
<protein>
    <submittedName>
        <fullName evidence="1">Uncharacterized protein</fullName>
    </submittedName>
</protein>
<keyword evidence="2" id="KW-1185">Reference proteome</keyword>
<proteinExistence type="predicted"/>
<dbReference type="AlphaFoldDB" id="A0A1M2W453"/>
<gene>
    <name evidence="1" type="ORF">TRAPUB_8829</name>
</gene>
<dbReference type="EMBL" id="MNAD01000276">
    <property type="protein sequence ID" value="OJT14583.1"/>
    <property type="molecule type" value="Genomic_DNA"/>
</dbReference>
<sequence>MTSRRKMTVVITAAKRAMTRVDNAAGRETVPGERRLVMNREVTRATKASAHAGSREIARRKTMVRKPTVYDIPMGWSTRTALRVREMVSEKPLTWRAFATLESN</sequence>
<evidence type="ECO:0000313" key="2">
    <source>
        <dbReference type="Proteomes" id="UP000184267"/>
    </source>
</evidence>